<name>A0A4Q6XPH3_9SPHI</name>
<evidence type="ECO:0000259" key="2">
    <source>
        <dbReference type="Pfam" id="PF03629"/>
    </source>
</evidence>
<protein>
    <submittedName>
        <fullName evidence="3">Sialate O-acetylesterase</fullName>
    </submittedName>
</protein>
<gene>
    <name evidence="3" type="ORF">EWE74_08880</name>
</gene>
<reference evidence="3 4" key="1">
    <citation type="submission" date="2019-02" db="EMBL/GenBank/DDBJ databases">
        <authorList>
            <person name="Li Y."/>
        </authorList>
    </citation>
    <scope>NUCLEOTIDE SEQUENCE [LARGE SCALE GENOMIC DNA]</scope>
    <source>
        <strain evidence="3 4">30C10-4-7</strain>
    </source>
</reference>
<dbReference type="Gene3D" id="2.60.120.260">
    <property type="entry name" value="Galactose-binding domain-like"/>
    <property type="match status" value="1"/>
</dbReference>
<proteinExistence type="predicted"/>
<dbReference type="InterPro" id="IPR005181">
    <property type="entry name" value="SASA"/>
</dbReference>
<evidence type="ECO:0000256" key="1">
    <source>
        <dbReference type="ARBA" id="ARBA00022801"/>
    </source>
</evidence>
<evidence type="ECO:0000313" key="4">
    <source>
        <dbReference type="Proteomes" id="UP000292855"/>
    </source>
</evidence>
<dbReference type="RefSeq" id="WP_130141214.1">
    <property type="nucleotide sequence ID" value="NZ_SGIT01000002.1"/>
</dbReference>
<dbReference type="Proteomes" id="UP000292855">
    <property type="component" value="Unassembled WGS sequence"/>
</dbReference>
<dbReference type="InterPro" id="IPR008979">
    <property type="entry name" value="Galactose-bd-like_sf"/>
</dbReference>
<organism evidence="3 4">
    <name type="scientific">Sphingobacterium corticibacterium</name>
    <dbReference type="NCBI Taxonomy" id="2484746"/>
    <lineage>
        <taxon>Bacteria</taxon>
        <taxon>Pseudomonadati</taxon>
        <taxon>Bacteroidota</taxon>
        <taxon>Sphingobacteriia</taxon>
        <taxon>Sphingobacteriales</taxon>
        <taxon>Sphingobacteriaceae</taxon>
        <taxon>Sphingobacterium</taxon>
    </lineage>
</organism>
<dbReference type="EMBL" id="SGIT01000002">
    <property type="protein sequence ID" value="RZF59292.1"/>
    <property type="molecule type" value="Genomic_DNA"/>
</dbReference>
<dbReference type="SUPFAM" id="SSF52266">
    <property type="entry name" value="SGNH hydrolase"/>
    <property type="match status" value="1"/>
</dbReference>
<dbReference type="OrthoDB" id="9816001at2"/>
<dbReference type="PANTHER" id="PTHR22901">
    <property type="entry name" value="SIALATE O-ACETYLESTERASE"/>
    <property type="match status" value="1"/>
</dbReference>
<dbReference type="SUPFAM" id="SSF49785">
    <property type="entry name" value="Galactose-binding domain-like"/>
    <property type="match status" value="1"/>
</dbReference>
<accession>A0A4Q6XPH3</accession>
<dbReference type="GO" id="GO:0001681">
    <property type="term" value="F:sialate O-acetylesterase activity"/>
    <property type="evidence" value="ECO:0007669"/>
    <property type="project" value="InterPro"/>
</dbReference>
<dbReference type="InterPro" id="IPR036514">
    <property type="entry name" value="SGNH_hydro_sf"/>
</dbReference>
<dbReference type="GO" id="GO:0005975">
    <property type="term" value="P:carbohydrate metabolic process"/>
    <property type="evidence" value="ECO:0007669"/>
    <property type="project" value="InterPro"/>
</dbReference>
<comment type="caution">
    <text evidence="3">The sequence shown here is derived from an EMBL/GenBank/DDBJ whole genome shotgun (WGS) entry which is preliminary data.</text>
</comment>
<sequence>MSTQGSYGKLFRIILGLILLVSAIGDGFAKIRLPALVGDRMVLQRDVEITIWGWADQGETITLKFLGELYHTMPDEEGKWEVEISPKKAGGPYIMEVNEIVIRDILIGDVWLGSGQSNMETPIARLTEKYPEIDVSNNNMIRYYKVPTQHSVVEKKEEIAAGGKWYSGTASDIMNWTALAYFYAQKAYEHTNVPQGMVIASLGGSAIESWVSQTHLKQFPELVIDEHAWRAVYDSNNTDVTKDWNAFDWNDKSWETIKVPGFWQENGIRMRGTVFYRKDFELADSLQGRYAKIILGTLVDSDSVFVNGHLVGTTAYMYPPRKYPIPAGILKAGRNNITIKLTANAGNGGFVPDKEYKIELDDFEIDLAGDWQYKIGVDLDEMNRYRQQLKNMKTVGSSLYNGMIFPLKNYKVRGAIWYQGEANAGDPANYKQLLTELINDWRLLFDAPEMPFLLVQLPNYLAKPTEPPLNSGWARIRGAQLNVAKEIPHTALAVTYDVGEWNDIHPLNKKDVAHRLFLGARKVVYGEEVVSSGPIYKGMKIKNDKIEIYFSELTGGLQSRGGQLKHFAIAGEDRTFVWADAVIKGNTVVVSCPNVKNPVAVRYAWSDNPEDANLINKEGLLASPFRTDEW</sequence>
<dbReference type="AlphaFoldDB" id="A0A4Q6XPH3"/>
<dbReference type="InterPro" id="IPR039329">
    <property type="entry name" value="SIAE"/>
</dbReference>
<dbReference type="Pfam" id="PF03629">
    <property type="entry name" value="SASA"/>
    <property type="match status" value="1"/>
</dbReference>
<dbReference type="PANTHER" id="PTHR22901:SF0">
    <property type="entry name" value="SIALATE O-ACETYLESTERASE"/>
    <property type="match status" value="1"/>
</dbReference>
<keyword evidence="1" id="KW-0378">Hydrolase</keyword>
<dbReference type="GO" id="GO:0004553">
    <property type="term" value="F:hydrolase activity, hydrolyzing O-glycosyl compounds"/>
    <property type="evidence" value="ECO:0007669"/>
    <property type="project" value="InterPro"/>
</dbReference>
<feature type="domain" description="Sialate O-acetylesterase" evidence="2">
    <location>
        <begin position="396"/>
        <end position="499"/>
    </location>
</feature>
<dbReference type="Gene3D" id="3.40.50.1110">
    <property type="entry name" value="SGNH hydrolase"/>
    <property type="match status" value="1"/>
</dbReference>
<keyword evidence="4" id="KW-1185">Reference proteome</keyword>
<evidence type="ECO:0000313" key="3">
    <source>
        <dbReference type="EMBL" id="RZF59292.1"/>
    </source>
</evidence>